<dbReference type="Proteomes" id="UP001174694">
    <property type="component" value="Unassembled WGS sequence"/>
</dbReference>
<comment type="subcellular location">
    <subcellularLocation>
        <location evidence="1">Nucleus</location>
    </subcellularLocation>
</comment>
<dbReference type="PANTHER" id="PTHR13383">
    <property type="entry name" value="RIBONUCLEASE H2 SUBUNIT B"/>
    <property type="match status" value="1"/>
</dbReference>
<dbReference type="CDD" id="cd09270">
    <property type="entry name" value="RNase_H2-B"/>
    <property type="match status" value="1"/>
</dbReference>
<feature type="domain" description="Rnh202 triple barrel" evidence="8">
    <location>
        <begin position="42"/>
        <end position="129"/>
    </location>
</feature>
<reference evidence="9" key="1">
    <citation type="submission" date="2022-07" db="EMBL/GenBank/DDBJ databases">
        <title>Fungi with potential for degradation of polypropylene.</title>
        <authorList>
            <person name="Gostincar C."/>
        </authorList>
    </citation>
    <scope>NUCLEOTIDE SEQUENCE</scope>
    <source>
        <strain evidence="9">EXF-13308</strain>
    </source>
</reference>
<feature type="region of interest" description="Disordered" evidence="6">
    <location>
        <begin position="374"/>
        <end position="439"/>
    </location>
</feature>
<feature type="compositionally biased region" description="Low complexity" evidence="6">
    <location>
        <begin position="271"/>
        <end position="285"/>
    </location>
</feature>
<sequence>MAKTRSKGAAKGAATTTSTQSSSNTSRYAIPLESDNPPKLFILPSKATSEARVVSLLNPRYGKPTRYLVCPETGTYEFTRIAAPNTTPRSWLIEGTSKSTDAESADQSDGNFKAQVSRGAELYVATPIDPFFLVLPALTAQFSTTKRLFLSSDDHFDTVSEKSPHLSEVLRWSKARKLFESRMGAGCDTVEAGDEPMFRLNEDKVLSEVVSKAKRMSEKGLPKSMEERFVSKALEAPVLSLKRENTALETASEPKDSASSGAATPLTESAESQSSVASTDTSASFASEASTTATSVADESDTLKTADVTSSMRASEEVVKLQRLKVAFNFICSSYVPPAIAELLKKMLASGKGPVDFAALDDYVARLTKARQESMMARSASDYSRKRSRDEENEERAEKRRRKEEEEKRKKAGESRGVRDLKKVNTSGMKKMSDFFKKK</sequence>
<dbReference type="GO" id="GO:0006401">
    <property type="term" value="P:RNA catabolic process"/>
    <property type="evidence" value="ECO:0007669"/>
    <property type="project" value="TreeGrafter"/>
</dbReference>
<proteinExistence type="predicted"/>
<accession>A0AA38RKN5</accession>
<evidence type="ECO:0000313" key="10">
    <source>
        <dbReference type="Proteomes" id="UP001174694"/>
    </source>
</evidence>
<evidence type="ECO:0000256" key="3">
    <source>
        <dbReference type="ARBA" id="ARBA00023242"/>
    </source>
</evidence>
<protein>
    <recommendedName>
        <fullName evidence="2">Ribonuclease H2 subunit B</fullName>
    </recommendedName>
    <alternativeName>
        <fullName evidence="5">Ribonuclease HI subunit B</fullName>
    </alternativeName>
</protein>
<evidence type="ECO:0000256" key="1">
    <source>
        <dbReference type="ARBA" id="ARBA00004123"/>
    </source>
</evidence>
<dbReference type="AlphaFoldDB" id="A0AA38RKN5"/>
<feature type="compositionally biased region" description="Low complexity" evidence="6">
    <location>
        <begin position="9"/>
        <end position="29"/>
    </location>
</feature>
<evidence type="ECO:0000313" key="9">
    <source>
        <dbReference type="EMBL" id="KAJ9133064.1"/>
    </source>
</evidence>
<keyword evidence="3" id="KW-0539">Nucleus</keyword>
<evidence type="ECO:0000256" key="2">
    <source>
        <dbReference type="ARBA" id="ARBA00019062"/>
    </source>
</evidence>
<evidence type="ECO:0000256" key="4">
    <source>
        <dbReference type="ARBA" id="ARBA00024778"/>
    </source>
</evidence>
<dbReference type="PANTHER" id="PTHR13383:SF11">
    <property type="entry name" value="RIBONUCLEASE H2 SUBUNIT B"/>
    <property type="match status" value="1"/>
</dbReference>
<evidence type="ECO:0000259" key="8">
    <source>
        <dbReference type="Pfam" id="PF17745"/>
    </source>
</evidence>
<feature type="region of interest" description="Disordered" evidence="6">
    <location>
        <begin position="1"/>
        <end position="36"/>
    </location>
</feature>
<feature type="compositionally biased region" description="Polar residues" evidence="6">
    <location>
        <begin position="257"/>
        <end position="270"/>
    </location>
</feature>
<dbReference type="InterPro" id="IPR040456">
    <property type="entry name" value="RNase_H2_suB"/>
</dbReference>
<keyword evidence="10" id="KW-1185">Reference proteome</keyword>
<comment type="function">
    <text evidence="4">Non catalytic subunit of RNase H2, an endonuclease that specifically degrades the RNA of RNA:DNA hybrids. Participates in DNA replication, possibly by mediating the removal of lagging-strand Okazaki fragment RNA primers during DNA replication. Mediates the excision of single ribonucleotides from DNA:RNA duplexes.</text>
</comment>
<dbReference type="GO" id="GO:0005654">
    <property type="term" value="C:nucleoplasm"/>
    <property type="evidence" value="ECO:0007669"/>
    <property type="project" value="TreeGrafter"/>
</dbReference>
<feature type="domain" description="Ribonuclease H2 subunit B wHTH" evidence="7">
    <location>
        <begin position="132"/>
        <end position="345"/>
    </location>
</feature>
<feature type="compositionally biased region" description="Basic and acidic residues" evidence="6">
    <location>
        <begin position="403"/>
        <end position="423"/>
    </location>
</feature>
<comment type="caution">
    <text evidence="9">The sequence shown here is derived from an EMBL/GenBank/DDBJ whole genome shotgun (WGS) entry which is preliminary data.</text>
</comment>
<evidence type="ECO:0000256" key="6">
    <source>
        <dbReference type="SAM" id="MobiDB-lite"/>
    </source>
</evidence>
<evidence type="ECO:0000256" key="5">
    <source>
        <dbReference type="ARBA" id="ARBA00033464"/>
    </source>
</evidence>
<dbReference type="GO" id="GO:0032299">
    <property type="term" value="C:ribonuclease H2 complex"/>
    <property type="evidence" value="ECO:0007669"/>
    <property type="project" value="InterPro"/>
</dbReference>
<dbReference type="Gene3D" id="1.10.20.120">
    <property type="match status" value="1"/>
</dbReference>
<gene>
    <name evidence="9" type="ORF">NKR23_g10979</name>
</gene>
<dbReference type="InterPro" id="IPR041195">
    <property type="entry name" value="Rnh202_N"/>
</dbReference>
<dbReference type="Pfam" id="PF17745">
    <property type="entry name" value="Ydr279_N"/>
    <property type="match status" value="1"/>
</dbReference>
<organism evidence="9 10">
    <name type="scientific">Pleurostoma richardsiae</name>
    <dbReference type="NCBI Taxonomy" id="41990"/>
    <lineage>
        <taxon>Eukaryota</taxon>
        <taxon>Fungi</taxon>
        <taxon>Dikarya</taxon>
        <taxon>Ascomycota</taxon>
        <taxon>Pezizomycotina</taxon>
        <taxon>Sordariomycetes</taxon>
        <taxon>Sordariomycetidae</taxon>
        <taxon>Calosphaeriales</taxon>
        <taxon>Pleurostomataceae</taxon>
        <taxon>Pleurostoma</taxon>
    </lineage>
</organism>
<name>A0AA38RKN5_9PEZI</name>
<evidence type="ECO:0000259" key="7">
    <source>
        <dbReference type="Pfam" id="PF09468"/>
    </source>
</evidence>
<dbReference type="EMBL" id="JANBVO010000053">
    <property type="protein sequence ID" value="KAJ9133064.1"/>
    <property type="molecule type" value="Genomic_DNA"/>
</dbReference>
<dbReference type="Pfam" id="PF09468">
    <property type="entry name" value="RNase_H2-Ydr279"/>
    <property type="match status" value="1"/>
</dbReference>
<dbReference type="InterPro" id="IPR019024">
    <property type="entry name" value="RNase_H2_suB_wHTH"/>
</dbReference>
<feature type="region of interest" description="Disordered" evidence="6">
    <location>
        <begin position="248"/>
        <end position="285"/>
    </location>
</feature>